<dbReference type="EMBL" id="CAAALY010097934">
    <property type="protein sequence ID" value="VEL28810.1"/>
    <property type="molecule type" value="Genomic_DNA"/>
</dbReference>
<evidence type="ECO:0000313" key="1">
    <source>
        <dbReference type="EMBL" id="VEL28810.1"/>
    </source>
</evidence>
<evidence type="ECO:0000313" key="2">
    <source>
        <dbReference type="Proteomes" id="UP000784294"/>
    </source>
</evidence>
<sequence length="152" mass="15702">SRATYDLVEGLSRYRSRRSGVSSVLDSFNRTIVSTRTSPAHLAYSDRFDATTCSLTTSPRATQLLGVEHQTVSDLPPAISSSAVAALDIKNPIRSYISGVGGDNAASGTFNAVQTGSAVSTATSVSLATNGIVAELTSGRQTPSFGLTMALG</sequence>
<feature type="non-terminal residue" evidence="1">
    <location>
        <position position="1"/>
    </location>
</feature>
<organism evidence="1 2">
    <name type="scientific">Protopolystoma xenopodis</name>
    <dbReference type="NCBI Taxonomy" id="117903"/>
    <lineage>
        <taxon>Eukaryota</taxon>
        <taxon>Metazoa</taxon>
        <taxon>Spiralia</taxon>
        <taxon>Lophotrochozoa</taxon>
        <taxon>Platyhelminthes</taxon>
        <taxon>Monogenea</taxon>
        <taxon>Polyopisthocotylea</taxon>
        <taxon>Polystomatidea</taxon>
        <taxon>Polystomatidae</taxon>
        <taxon>Protopolystoma</taxon>
    </lineage>
</organism>
<comment type="caution">
    <text evidence="1">The sequence shown here is derived from an EMBL/GenBank/DDBJ whole genome shotgun (WGS) entry which is preliminary data.</text>
</comment>
<name>A0A3S5FF14_9PLAT</name>
<dbReference type="AlphaFoldDB" id="A0A3S5FF14"/>
<dbReference type="Proteomes" id="UP000784294">
    <property type="component" value="Unassembled WGS sequence"/>
</dbReference>
<reference evidence="1" key="1">
    <citation type="submission" date="2018-11" db="EMBL/GenBank/DDBJ databases">
        <authorList>
            <consortium name="Pathogen Informatics"/>
        </authorList>
    </citation>
    <scope>NUCLEOTIDE SEQUENCE</scope>
</reference>
<protein>
    <submittedName>
        <fullName evidence="1">Uncharacterized protein</fullName>
    </submittedName>
</protein>
<proteinExistence type="predicted"/>
<keyword evidence="2" id="KW-1185">Reference proteome</keyword>
<accession>A0A3S5FF14</accession>
<gene>
    <name evidence="1" type="ORF">PXEA_LOCUS22250</name>
</gene>